<protein>
    <submittedName>
        <fullName evidence="2">Uncharacterized protein</fullName>
    </submittedName>
</protein>
<organism evidence="2 3">
    <name type="scientific">Gottfriedia luciferensis</name>
    <dbReference type="NCBI Taxonomy" id="178774"/>
    <lineage>
        <taxon>Bacteria</taxon>
        <taxon>Bacillati</taxon>
        <taxon>Bacillota</taxon>
        <taxon>Bacilli</taxon>
        <taxon>Bacillales</taxon>
        <taxon>Bacillaceae</taxon>
        <taxon>Gottfriedia</taxon>
    </lineage>
</organism>
<keyword evidence="3" id="KW-1185">Reference proteome</keyword>
<dbReference type="Proteomes" id="UP000094580">
    <property type="component" value="Unassembled WGS sequence"/>
</dbReference>
<accession>A0ABX2ZRH8</accession>
<evidence type="ECO:0000256" key="1">
    <source>
        <dbReference type="SAM" id="Phobius"/>
    </source>
</evidence>
<feature type="transmembrane region" description="Helical" evidence="1">
    <location>
        <begin position="30"/>
        <end position="50"/>
    </location>
</feature>
<sequence length="125" mass="15277">MDEQFIPRKERHKKRFIRKRQNIEHEKIKFSTYILSVFYYFLLFLIFNLVQFYIFQHVNHTIKSLGNFDLARAIISGLIYLLCIICIEDTYRRYRIPSTFIRILIPILVFILAIVTMYTLIKVFF</sequence>
<evidence type="ECO:0000313" key="2">
    <source>
        <dbReference type="EMBL" id="ODG92361.1"/>
    </source>
</evidence>
<evidence type="ECO:0000313" key="3">
    <source>
        <dbReference type="Proteomes" id="UP000094580"/>
    </source>
</evidence>
<keyword evidence="1" id="KW-1133">Transmembrane helix</keyword>
<dbReference type="EMBL" id="MDKC01000009">
    <property type="protein sequence ID" value="ODG92361.1"/>
    <property type="molecule type" value="Genomic_DNA"/>
</dbReference>
<feature type="transmembrane region" description="Helical" evidence="1">
    <location>
        <begin position="99"/>
        <end position="121"/>
    </location>
</feature>
<keyword evidence="1" id="KW-0812">Transmembrane</keyword>
<gene>
    <name evidence="2" type="ORF">BED47_20510</name>
</gene>
<proteinExistence type="predicted"/>
<keyword evidence="1" id="KW-0472">Membrane</keyword>
<name>A0ABX2ZRH8_9BACI</name>
<reference evidence="2 3" key="1">
    <citation type="submission" date="2016-07" db="EMBL/GenBank/DDBJ databases">
        <authorList>
            <person name="Townsley L."/>
            <person name="Shank E.A."/>
        </authorList>
    </citation>
    <scope>NUCLEOTIDE SEQUENCE [LARGE SCALE GENOMIC DNA]</scope>
    <source>
        <strain evidence="2 3">CH01</strain>
    </source>
</reference>
<dbReference type="RefSeq" id="WP_069033452.1">
    <property type="nucleotide sequence ID" value="NZ_MDKC01000009.1"/>
</dbReference>
<feature type="transmembrane region" description="Helical" evidence="1">
    <location>
        <begin position="70"/>
        <end position="87"/>
    </location>
</feature>
<comment type="caution">
    <text evidence="2">The sequence shown here is derived from an EMBL/GenBank/DDBJ whole genome shotgun (WGS) entry which is preliminary data.</text>
</comment>